<evidence type="ECO:0000256" key="4">
    <source>
        <dbReference type="SAM" id="MobiDB-lite"/>
    </source>
</evidence>
<evidence type="ECO:0000256" key="1">
    <source>
        <dbReference type="ARBA" id="ARBA00022737"/>
    </source>
</evidence>
<protein>
    <submittedName>
        <fullName evidence="5">Uncharacterized protein</fullName>
    </submittedName>
</protein>
<feature type="compositionally biased region" description="Basic residues" evidence="4">
    <location>
        <begin position="119"/>
        <end position="128"/>
    </location>
</feature>
<keyword evidence="2 3" id="KW-0040">ANK repeat</keyword>
<sequence>MTLWWSSNLELHAKVKPPFGQGTWREHPILHAARSGALSIVRRLLDLGADVNYKSYSGQTPLALAACGGHFEVVEMLVGRGACLLSVDRHGHRPIVNAASKGHHAIEDYLLDETTTHAPARRTTRKRGSSQTPPLQRKPRHQLPVRTKRLDTFMRSHIRRPDQHSLTTPGERRKPERLRIL</sequence>
<feature type="region of interest" description="Disordered" evidence="4">
    <location>
        <begin position="157"/>
        <end position="181"/>
    </location>
</feature>
<name>A0A1E3B3C7_ASPCR</name>
<evidence type="ECO:0000313" key="6">
    <source>
        <dbReference type="Proteomes" id="UP000094569"/>
    </source>
</evidence>
<dbReference type="PROSITE" id="PS50088">
    <property type="entry name" value="ANK_REPEAT"/>
    <property type="match status" value="2"/>
</dbReference>
<dbReference type="SMART" id="SM00248">
    <property type="entry name" value="ANK"/>
    <property type="match status" value="2"/>
</dbReference>
<gene>
    <name evidence="5" type="ORF">SI65_09068</name>
</gene>
<evidence type="ECO:0000256" key="3">
    <source>
        <dbReference type="PROSITE-ProRule" id="PRU00023"/>
    </source>
</evidence>
<evidence type="ECO:0000313" key="5">
    <source>
        <dbReference type="EMBL" id="ODM15465.1"/>
    </source>
</evidence>
<keyword evidence="6" id="KW-1185">Reference proteome</keyword>
<dbReference type="Pfam" id="PF12796">
    <property type="entry name" value="Ank_2"/>
    <property type="match status" value="1"/>
</dbReference>
<feature type="repeat" description="ANK" evidence="3">
    <location>
        <begin position="57"/>
        <end position="89"/>
    </location>
</feature>
<dbReference type="PANTHER" id="PTHR23206">
    <property type="entry name" value="MASK PROTEIN"/>
    <property type="match status" value="1"/>
</dbReference>
<keyword evidence="1" id="KW-0677">Repeat</keyword>
<accession>A0A1E3B3C7</accession>
<reference evidence="5 6" key="1">
    <citation type="journal article" date="2016" name="BMC Genomics">
        <title>Comparative genomic and transcriptomic analyses of the Fuzhuan brick tea-fermentation fungus Aspergillus cristatus.</title>
        <authorList>
            <person name="Ge Y."/>
            <person name="Wang Y."/>
            <person name="Liu Y."/>
            <person name="Tan Y."/>
            <person name="Ren X."/>
            <person name="Zhang X."/>
            <person name="Hyde K.D."/>
            <person name="Liu Y."/>
            <person name="Liu Z."/>
        </authorList>
    </citation>
    <scope>NUCLEOTIDE SEQUENCE [LARGE SCALE GENOMIC DNA]</scope>
    <source>
        <strain evidence="5 6">GZAAS20.1005</strain>
    </source>
</reference>
<dbReference type="PROSITE" id="PS50297">
    <property type="entry name" value="ANK_REP_REGION"/>
    <property type="match status" value="1"/>
</dbReference>
<dbReference type="OrthoDB" id="4470298at2759"/>
<dbReference type="InterPro" id="IPR051631">
    <property type="entry name" value="Ankyrin-KH/SAM_domain"/>
</dbReference>
<comment type="caution">
    <text evidence="5">The sequence shown here is derived from an EMBL/GenBank/DDBJ whole genome shotgun (WGS) entry which is preliminary data.</text>
</comment>
<dbReference type="Gene3D" id="1.25.40.20">
    <property type="entry name" value="Ankyrin repeat-containing domain"/>
    <property type="match status" value="1"/>
</dbReference>
<dbReference type="AlphaFoldDB" id="A0A1E3B3C7"/>
<feature type="compositionally biased region" description="Basic and acidic residues" evidence="4">
    <location>
        <begin position="170"/>
        <end position="181"/>
    </location>
</feature>
<dbReference type="EMBL" id="JXNT01000016">
    <property type="protein sequence ID" value="ODM15465.1"/>
    <property type="molecule type" value="Genomic_DNA"/>
</dbReference>
<organism evidence="5 6">
    <name type="scientific">Aspergillus cristatus</name>
    <name type="common">Chinese Fuzhuan brick tea-fermentation fungus</name>
    <name type="synonym">Eurotium cristatum</name>
    <dbReference type="NCBI Taxonomy" id="573508"/>
    <lineage>
        <taxon>Eukaryota</taxon>
        <taxon>Fungi</taxon>
        <taxon>Dikarya</taxon>
        <taxon>Ascomycota</taxon>
        <taxon>Pezizomycotina</taxon>
        <taxon>Eurotiomycetes</taxon>
        <taxon>Eurotiomycetidae</taxon>
        <taxon>Eurotiales</taxon>
        <taxon>Aspergillaceae</taxon>
        <taxon>Aspergillus</taxon>
        <taxon>Aspergillus subgen. Aspergillus</taxon>
    </lineage>
</organism>
<evidence type="ECO:0000256" key="2">
    <source>
        <dbReference type="ARBA" id="ARBA00023043"/>
    </source>
</evidence>
<dbReference type="Proteomes" id="UP000094569">
    <property type="component" value="Unassembled WGS sequence"/>
</dbReference>
<proteinExistence type="predicted"/>
<dbReference type="InterPro" id="IPR036770">
    <property type="entry name" value="Ankyrin_rpt-contain_sf"/>
</dbReference>
<dbReference type="STRING" id="573508.A0A1E3B3C7"/>
<feature type="repeat" description="ANK" evidence="3">
    <location>
        <begin position="28"/>
        <end position="56"/>
    </location>
</feature>
<dbReference type="SUPFAM" id="SSF48403">
    <property type="entry name" value="Ankyrin repeat"/>
    <property type="match status" value="1"/>
</dbReference>
<feature type="region of interest" description="Disordered" evidence="4">
    <location>
        <begin position="114"/>
        <end position="144"/>
    </location>
</feature>
<dbReference type="PANTHER" id="PTHR23206:SF8">
    <property type="entry name" value="ANKYRIN REPEAT AND KH DOMAIN-CONTAINING 1"/>
    <property type="match status" value="1"/>
</dbReference>
<dbReference type="InterPro" id="IPR002110">
    <property type="entry name" value="Ankyrin_rpt"/>
</dbReference>
<dbReference type="VEuPathDB" id="FungiDB:SI65_09068"/>